<dbReference type="PIRSF" id="PIRSF001235">
    <property type="entry name" value="Amidase_carbamoylase"/>
    <property type="match status" value="1"/>
</dbReference>
<evidence type="ECO:0000313" key="6">
    <source>
        <dbReference type="Proteomes" id="UP000214880"/>
    </source>
</evidence>
<feature type="binding site" evidence="4">
    <location>
        <position position="286"/>
    </location>
    <ligand>
        <name>allantoate</name>
        <dbReference type="ChEBI" id="CHEBI:17536"/>
    </ligand>
</feature>
<dbReference type="SUPFAM" id="SSF53187">
    <property type="entry name" value="Zn-dependent exopeptidases"/>
    <property type="match status" value="1"/>
</dbReference>
<dbReference type="InterPro" id="IPR002933">
    <property type="entry name" value="Peptidase_M20"/>
</dbReference>
<feature type="binding site" evidence="3">
    <location>
        <position position="77"/>
    </location>
    <ligand>
        <name>Zn(2+)</name>
        <dbReference type="ChEBI" id="CHEBI:29105"/>
        <label>1</label>
    </ligand>
</feature>
<feature type="binding site" evidence="3">
    <location>
        <position position="187"/>
    </location>
    <ligand>
        <name>Zn(2+)</name>
        <dbReference type="ChEBI" id="CHEBI:29105"/>
        <label>1</label>
    </ligand>
</feature>
<dbReference type="SUPFAM" id="SSF55031">
    <property type="entry name" value="Bacterial exopeptidase dimerisation domain"/>
    <property type="match status" value="1"/>
</dbReference>
<reference evidence="5 6" key="1">
    <citation type="submission" date="2016-10" db="EMBL/GenBank/DDBJ databases">
        <authorList>
            <person name="de Groot N.N."/>
        </authorList>
    </citation>
    <scope>NUCLEOTIDE SEQUENCE [LARGE SCALE GENOMIC DNA]</scope>
    <source>
        <strain evidence="5 6">DSM 1736</strain>
    </source>
</reference>
<dbReference type="OrthoDB" id="9808195at2"/>
<dbReference type="InterPro" id="IPR036264">
    <property type="entry name" value="Bact_exopeptidase_dim_dom"/>
</dbReference>
<feature type="binding site" evidence="4">
    <location>
        <position position="212"/>
    </location>
    <ligand>
        <name>allantoate</name>
        <dbReference type="ChEBI" id="CHEBI:17536"/>
    </ligand>
</feature>
<evidence type="ECO:0000256" key="2">
    <source>
        <dbReference type="ARBA" id="ARBA00022801"/>
    </source>
</evidence>
<gene>
    <name evidence="5" type="ORF">SAMN04488502_1018</name>
</gene>
<evidence type="ECO:0000256" key="1">
    <source>
        <dbReference type="ARBA" id="ARBA00006153"/>
    </source>
</evidence>
<dbReference type="GO" id="GO:0046872">
    <property type="term" value="F:metal ion binding"/>
    <property type="evidence" value="ECO:0007669"/>
    <property type="project" value="UniProtKB-KW"/>
</dbReference>
<dbReference type="Pfam" id="PF01546">
    <property type="entry name" value="Peptidase_M20"/>
    <property type="match status" value="1"/>
</dbReference>
<comment type="similarity">
    <text evidence="1">Belongs to the peptidase M20 family.</text>
</comment>
<keyword evidence="2 5" id="KW-0378">Hydrolase</keyword>
<feature type="binding site" evidence="3">
    <location>
        <position position="88"/>
    </location>
    <ligand>
        <name>Zn(2+)</name>
        <dbReference type="ChEBI" id="CHEBI:29105"/>
        <label>1</label>
    </ligand>
</feature>
<accession>A0A1G9KF59</accession>
<keyword evidence="6" id="KW-1185">Reference proteome</keyword>
<dbReference type="PANTHER" id="PTHR32494:SF5">
    <property type="entry name" value="ALLANTOATE AMIDOHYDROLASE"/>
    <property type="match status" value="1"/>
</dbReference>
<dbReference type="InterPro" id="IPR010158">
    <property type="entry name" value="Amidase_Cbmase"/>
</dbReference>
<evidence type="ECO:0000256" key="3">
    <source>
        <dbReference type="PIRSR" id="PIRSR001235-1"/>
    </source>
</evidence>
<dbReference type="RefSeq" id="WP_092067054.1">
    <property type="nucleotide sequence ID" value="NZ_FNHB01000001.1"/>
</dbReference>
<dbReference type="Gene3D" id="3.40.630.10">
    <property type="entry name" value="Zn peptidases"/>
    <property type="match status" value="1"/>
</dbReference>
<dbReference type="NCBIfam" id="TIGR01879">
    <property type="entry name" value="hydantase"/>
    <property type="match status" value="1"/>
</dbReference>
<feature type="binding site" evidence="4">
    <location>
        <position position="273"/>
    </location>
    <ligand>
        <name>allantoate</name>
        <dbReference type="ChEBI" id="CHEBI:17536"/>
    </ligand>
</feature>
<keyword evidence="3" id="KW-0862">Zinc</keyword>
<dbReference type="NCBIfam" id="NF006771">
    <property type="entry name" value="PRK09290.1-5"/>
    <property type="match status" value="1"/>
</dbReference>
<dbReference type="Gene3D" id="3.30.70.360">
    <property type="match status" value="1"/>
</dbReference>
<comment type="cofactor">
    <cofactor evidence="3">
        <name>Zn(2+)</name>
        <dbReference type="ChEBI" id="CHEBI:29105"/>
    </cofactor>
    <text evidence="3">Binds 2 Zn(2+) ions per subunit.</text>
</comment>
<dbReference type="GO" id="GO:0016813">
    <property type="term" value="F:hydrolase activity, acting on carbon-nitrogen (but not peptide) bonds, in linear amidines"/>
    <property type="evidence" value="ECO:0007669"/>
    <property type="project" value="InterPro"/>
</dbReference>
<keyword evidence="3" id="KW-0479">Metal-binding</keyword>
<feature type="binding site" evidence="3">
    <location>
        <position position="88"/>
    </location>
    <ligand>
        <name>Zn(2+)</name>
        <dbReference type="ChEBI" id="CHEBI:29105"/>
        <label>2</label>
    </ligand>
</feature>
<dbReference type="AlphaFoldDB" id="A0A1G9KF59"/>
<dbReference type="EMBL" id="FNHB01000001">
    <property type="protein sequence ID" value="SDL47993.1"/>
    <property type="molecule type" value="Genomic_DNA"/>
</dbReference>
<protein>
    <submittedName>
        <fullName evidence="5">N-carbamoyl-L-amino-acid hydrolase</fullName>
    </submittedName>
</protein>
<feature type="binding site" evidence="3">
    <location>
        <position position="380"/>
    </location>
    <ligand>
        <name>Zn(2+)</name>
        <dbReference type="ChEBI" id="CHEBI:29105"/>
        <label>2</label>
    </ligand>
</feature>
<organism evidence="5 6">
    <name type="scientific">Dendrosporobacter quercicolus</name>
    <dbReference type="NCBI Taxonomy" id="146817"/>
    <lineage>
        <taxon>Bacteria</taxon>
        <taxon>Bacillati</taxon>
        <taxon>Bacillota</taxon>
        <taxon>Negativicutes</taxon>
        <taxon>Selenomonadales</taxon>
        <taxon>Sporomusaceae</taxon>
        <taxon>Dendrosporobacter</taxon>
    </lineage>
</organism>
<dbReference type="Proteomes" id="UP000214880">
    <property type="component" value="Unassembled WGS sequence"/>
</dbReference>
<feature type="binding site" evidence="3">
    <location>
        <position position="122"/>
    </location>
    <ligand>
        <name>Zn(2+)</name>
        <dbReference type="ChEBI" id="CHEBI:29105"/>
        <label>2</label>
    </ligand>
</feature>
<sequence>MENSWIINEIEQIAQFGKDKRGVTRLAFSPADRAAREYVEKLMRESGLAIRTDQIGNIIGRIEGTDAKAAAVVTGSHLDTVPEGGKFDGIVGILGGIAALRTLKMRGPLTHPLELIVFSGEESNRFGVSAIGSRVMTGWTSAKTLGKLKDQDGVTFTQLLAEQGLDINHLDQAVRRPEEIKAFVELHIEQGTALEKANKTIGIIESVAAPARCKIIVEGVAAHSGTTPMDERQDALVSAAMIILAVNEIALEQADRGVVGTVGALKVYPGAMNVVPGLVEMLLDIRGMNHSSIIKCLQEIKDAVSEIAERQNTGVAIEILSSERPASLDGELVELIAGICRQQGIQYQHMNSGAGHDAMNMARITKAGLILIPCKAGVSHNPDEYASPEDIQKGIDVLTETLYQLAK</sequence>
<dbReference type="STRING" id="146817.SAMN04488502_1018"/>
<evidence type="ECO:0000256" key="4">
    <source>
        <dbReference type="PIRSR" id="PIRSR001235-2"/>
    </source>
</evidence>
<dbReference type="PANTHER" id="PTHR32494">
    <property type="entry name" value="ALLANTOATE DEIMINASE-RELATED"/>
    <property type="match status" value="1"/>
</dbReference>
<dbReference type="CDD" id="cd03884">
    <property type="entry name" value="M20_bAS"/>
    <property type="match status" value="1"/>
</dbReference>
<proteinExistence type="inferred from homology"/>
<name>A0A1G9KF59_9FIRM</name>
<evidence type="ECO:0000313" key="5">
    <source>
        <dbReference type="EMBL" id="SDL47993.1"/>
    </source>
</evidence>